<proteinExistence type="predicted"/>
<dbReference type="InterPro" id="IPR037238">
    <property type="entry name" value="YbiA-like_sf"/>
</dbReference>
<dbReference type="Proteomes" id="UP001219355">
    <property type="component" value="Chromosome 5"/>
</dbReference>
<dbReference type="EMBL" id="CP120631">
    <property type="protein sequence ID" value="WEW61788.1"/>
    <property type="molecule type" value="Genomic_DNA"/>
</dbReference>
<dbReference type="Gene3D" id="1.10.357.40">
    <property type="entry name" value="YbiA-like"/>
    <property type="match status" value="1"/>
</dbReference>
<protein>
    <recommendedName>
        <fullName evidence="1">NADAR domain-containing protein</fullName>
    </recommendedName>
</protein>
<dbReference type="Pfam" id="PF08719">
    <property type="entry name" value="NADAR"/>
    <property type="match status" value="1"/>
</dbReference>
<dbReference type="InterPro" id="IPR012816">
    <property type="entry name" value="NADAR"/>
</dbReference>
<evidence type="ECO:0000259" key="1">
    <source>
        <dbReference type="Pfam" id="PF08719"/>
    </source>
</evidence>
<dbReference type="AlphaFoldDB" id="A0AAF0DNX7"/>
<dbReference type="CDD" id="cd15457">
    <property type="entry name" value="NADAR"/>
    <property type="match status" value="1"/>
</dbReference>
<name>A0AAF0DNX7_9EURO</name>
<keyword evidence="3" id="KW-1185">Reference proteome</keyword>
<evidence type="ECO:0000313" key="2">
    <source>
        <dbReference type="EMBL" id="WEW61788.1"/>
    </source>
</evidence>
<reference evidence="2" key="1">
    <citation type="submission" date="2023-03" db="EMBL/GenBank/DDBJ databases">
        <title>Emydomyces testavorans Genome Sequence.</title>
        <authorList>
            <person name="Hoyer L."/>
        </authorList>
    </citation>
    <scope>NUCLEOTIDE SEQUENCE</scope>
    <source>
        <strain evidence="2">16-2883</strain>
    </source>
</reference>
<accession>A0AAF0DNX7</accession>
<sequence>MAQSIFFWRETEQPYGFLCQWFPSPFEENGVFFATAEHYMMFQKAVLYSDESTAARILAAKTPADAKYLAKNIDMSKDRGKRWEREKYRVVERGSYLKFSQNPALKERLLETGKSELVEASPKDRVWGIGFPAQVAEENRMAWGTNLLGLALMSVRERLCEEDNK</sequence>
<evidence type="ECO:0000313" key="3">
    <source>
        <dbReference type="Proteomes" id="UP001219355"/>
    </source>
</evidence>
<organism evidence="2 3">
    <name type="scientific">Emydomyces testavorans</name>
    <dbReference type="NCBI Taxonomy" id="2070801"/>
    <lineage>
        <taxon>Eukaryota</taxon>
        <taxon>Fungi</taxon>
        <taxon>Dikarya</taxon>
        <taxon>Ascomycota</taxon>
        <taxon>Pezizomycotina</taxon>
        <taxon>Eurotiomycetes</taxon>
        <taxon>Eurotiomycetidae</taxon>
        <taxon>Onygenales</taxon>
        <taxon>Nannizziopsiaceae</taxon>
        <taxon>Emydomyces</taxon>
    </lineage>
</organism>
<dbReference type="NCBIfam" id="TIGR02464">
    <property type="entry name" value="ribofla_fusion"/>
    <property type="match status" value="1"/>
</dbReference>
<gene>
    <name evidence="2" type="ORF">PRK78_007284</name>
</gene>
<dbReference type="SUPFAM" id="SSF143990">
    <property type="entry name" value="YbiA-like"/>
    <property type="match status" value="1"/>
</dbReference>
<feature type="domain" description="NADAR" evidence="1">
    <location>
        <begin position="6"/>
        <end position="159"/>
    </location>
</feature>